<name>A0A2J7PW19_9NEOP</name>
<comment type="caution">
    <text evidence="1">The sequence shown here is derived from an EMBL/GenBank/DDBJ whole genome shotgun (WGS) entry which is preliminary data.</text>
</comment>
<dbReference type="EMBL" id="NEVH01020939">
    <property type="protein sequence ID" value="PNF20526.1"/>
    <property type="molecule type" value="Genomic_DNA"/>
</dbReference>
<evidence type="ECO:0000313" key="2">
    <source>
        <dbReference type="Proteomes" id="UP000235965"/>
    </source>
</evidence>
<gene>
    <name evidence="1" type="ORF">B7P43_G05329</name>
</gene>
<dbReference type="OrthoDB" id="7242500at2759"/>
<feature type="non-terminal residue" evidence="1">
    <location>
        <position position="1"/>
    </location>
</feature>
<protein>
    <submittedName>
        <fullName evidence="1">Uncharacterized protein</fullName>
    </submittedName>
</protein>
<evidence type="ECO:0000313" key="1">
    <source>
        <dbReference type="EMBL" id="PNF20526.1"/>
    </source>
</evidence>
<reference evidence="1 2" key="1">
    <citation type="submission" date="2017-12" db="EMBL/GenBank/DDBJ databases">
        <title>Hemimetabolous genomes reveal molecular basis of termite eusociality.</title>
        <authorList>
            <person name="Harrison M.C."/>
            <person name="Jongepier E."/>
            <person name="Robertson H.M."/>
            <person name="Arning N."/>
            <person name="Bitard-Feildel T."/>
            <person name="Chao H."/>
            <person name="Childers C.P."/>
            <person name="Dinh H."/>
            <person name="Doddapaneni H."/>
            <person name="Dugan S."/>
            <person name="Gowin J."/>
            <person name="Greiner C."/>
            <person name="Han Y."/>
            <person name="Hu H."/>
            <person name="Hughes D.S.T."/>
            <person name="Huylmans A.-K."/>
            <person name="Kemena C."/>
            <person name="Kremer L.P.M."/>
            <person name="Lee S.L."/>
            <person name="Lopez-Ezquerra A."/>
            <person name="Mallet L."/>
            <person name="Monroy-Kuhn J.M."/>
            <person name="Moser A."/>
            <person name="Murali S.C."/>
            <person name="Muzny D.M."/>
            <person name="Otani S."/>
            <person name="Piulachs M.-D."/>
            <person name="Poelchau M."/>
            <person name="Qu J."/>
            <person name="Schaub F."/>
            <person name="Wada-Katsumata A."/>
            <person name="Worley K.C."/>
            <person name="Xie Q."/>
            <person name="Ylla G."/>
            <person name="Poulsen M."/>
            <person name="Gibbs R.A."/>
            <person name="Schal C."/>
            <person name="Richards S."/>
            <person name="Belles X."/>
            <person name="Korb J."/>
            <person name="Bornberg-Bauer E."/>
        </authorList>
    </citation>
    <scope>NUCLEOTIDE SEQUENCE [LARGE SCALE GENOMIC DNA]</scope>
    <source>
        <tissue evidence="1">Whole body</tissue>
    </source>
</reference>
<organism evidence="1 2">
    <name type="scientific">Cryptotermes secundus</name>
    <dbReference type="NCBI Taxonomy" id="105785"/>
    <lineage>
        <taxon>Eukaryota</taxon>
        <taxon>Metazoa</taxon>
        <taxon>Ecdysozoa</taxon>
        <taxon>Arthropoda</taxon>
        <taxon>Hexapoda</taxon>
        <taxon>Insecta</taxon>
        <taxon>Pterygota</taxon>
        <taxon>Neoptera</taxon>
        <taxon>Polyneoptera</taxon>
        <taxon>Dictyoptera</taxon>
        <taxon>Blattodea</taxon>
        <taxon>Blattoidea</taxon>
        <taxon>Termitoidae</taxon>
        <taxon>Kalotermitidae</taxon>
        <taxon>Cryptotermitinae</taxon>
        <taxon>Cryptotermes</taxon>
    </lineage>
</organism>
<dbReference type="Proteomes" id="UP000235965">
    <property type="component" value="Unassembled WGS sequence"/>
</dbReference>
<sequence length="129" mass="14593">DESGNAEVQWNNIKECMLDTSVEAFFVSRFSPEVTADDVHKSLKEQLSLKNLVCTRLRTKFNTYASFHITVTEEEFSLINDVGVWPSGCLIAPYYGKLAPDQVFTPAHPKPECLMLPLNLPLTQQVTTW</sequence>
<proteinExistence type="predicted"/>
<accession>A0A2J7PW19</accession>
<dbReference type="InParanoid" id="A0A2J7PW19"/>
<keyword evidence="2" id="KW-1185">Reference proteome</keyword>
<dbReference type="AlphaFoldDB" id="A0A2J7PW19"/>